<evidence type="ECO:0000313" key="1">
    <source>
        <dbReference type="EMBL" id="MBX62824.1"/>
    </source>
</evidence>
<protein>
    <submittedName>
        <fullName evidence="1">Uncharacterized protein</fullName>
    </submittedName>
</protein>
<name>A0A2P2Q781_RHIMU</name>
<accession>A0A2P2Q781</accession>
<sequence>MPQPSLPRDQRVTT</sequence>
<organism evidence="1">
    <name type="scientific">Rhizophora mucronata</name>
    <name type="common">Asiatic mangrove</name>
    <dbReference type="NCBI Taxonomy" id="61149"/>
    <lineage>
        <taxon>Eukaryota</taxon>
        <taxon>Viridiplantae</taxon>
        <taxon>Streptophyta</taxon>
        <taxon>Embryophyta</taxon>
        <taxon>Tracheophyta</taxon>
        <taxon>Spermatophyta</taxon>
        <taxon>Magnoliopsida</taxon>
        <taxon>eudicotyledons</taxon>
        <taxon>Gunneridae</taxon>
        <taxon>Pentapetalae</taxon>
        <taxon>rosids</taxon>
        <taxon>fabids</taxon>
        <taxon>Malpighiales</taxon>
        <taxon>Rhizophoraceae</taxon>
        <taxon>Rhizophora</taxon>
    </lineage>
</organism>
<proteinExistence type="predicted"/>
<dbReference type="EMBL" id="GGEC01082340">
    <property type="protein sequence ID" value="MBX62824.1"/>
    <property type="molecule type" value="Transcribed_RNA"/>
</dbReference>
<reference evidence="1" key="1">
    <citation type="submission" date="2018-02" db="EMBL/GenBank/DDBJ databases">
        <title>Rhizophora mucronata_Transcriptome.</title>
        <authorList>
            <person name="Meera S.P."/>
            <person name="Sreeshan A."/>
            <person name="Augustine A."/>
        </authorList>
    </citation>
    <scope>NUCLEOTIDE SEQUENCE</scope>
    <source>
        <tissue evidence="1">Leaf</tissue>
    </source>
</reference>